<dbReference type="Pfam" id="PF01845">
    <property type="entry name" value="CcdB"/>
    <property type="match status" value="1"/>
</dbReference>
<evidence type="ECO:0000313" key="8">
    <source>
        <dbReference type="EMBL" id="MCX2720883.1"/>
    </source>
</evidence>
<dbReference type="SUPFAM" id="SSF50118">
    <property type="entry name" value="Cell growth inhibitor/plasmid maintenance toxic component"/>
    <property type="match status" value="1"/>
</dbReference>
<dbReference type="InterPro" id="IPR011067">
    <property type="entry name" value="Plasmid_toxin/cell-grow_inhib"/>
</dbReference>
<evidence type="ECO:0000256" key="6">
    <source>
        <dbReference type="ARBA" id="ARBA00029628"/>
    </source>
</evidence>
<name>A0ABT3QVD2_9HYPH</name>
<dbReference type="EMBL" id="JAPEVI010000001">
    <property type="protein sequence ID" value="MCX2720883.1"/>
    <property type="molecule type" value="Genomic_DNA"/>
</dbReference>
<dbReference type="Proteomes" id="UP001300261">
    <property type="component" value="Unassembled WGS sequence"/>
</dbReference>
<dbReference type="RefSeq" id="WP_265960580.1">
    <property type="nucleotide sequence ID" value="NZ_JAPEVI010000001.1"/>
</dbReference>
<evidence type="ECO:0000256" key="2">
    <source>
        <dbReference type="ARBA" id="ARBA00015075"/>
    </source>
</evidence>
<organism evidence="8 9">
    <name type="scientific">Roseibium salinum</name>
    <dbReference type="NCBI Taxonomy" id="1604349"/>
    <lineage>
        <taxon>Bacteria</taxon>
        <taxon>Pseudomonadati</taxon>
        <taxon>Pseudomonadota</taxon>
        <taxon>Alphaproteobacteria</taxon>
        <taxon>Hyphomicrobiales</taxon>
        <taxon>Stappiaceae</taxon>
        <taxon>Roseibium</taxon>
    </lineage>
</organism>
<evidence type="ECO:0000256" key="4">
    <source>
        <dbReference type="ARBA" id="ARBA00023015"/>
    </source>
</evidence>
<proteinExistence type="inferred from homology"/>
<evidence type="ECO:0000256" key="3">
    <source>
        <dbReference type="ARBA" id="ARBA00022491"/>
    </source>
</evidence>
<dbReference type="InterPro" id="IPR002712">
    <property type="entry name" value="CcdB"/>
</dbReference>
<evidence type="ECO:0000256" key="7">
    <source>
        <dbReference type="ARBA" id="ARBA00033135"/>
    </source>
</evidence>
<keyword evidence="9" id="KW-1185">Reference proteome</keyword>
<evidence type="ECO:0000313" key="9">
    <source>
        <dbReference type="Proteomes" id="UP001300261"/>
    </source>
</evidence>
<keyword evidence="5" id="KW-0804">Transcription</keyword>
<accession>A0ABT3QVD2</accession>
<sequence length="99" mass="10894">MARNRLYRLEPDQVLVLDVQADLLESLNTRVVVPLLRKSEAPAPAKILNPIFTIEGESFVMATQFLSAVSVSQLGESIGSLDGSFPEITRALDMLFQGF</sequence>
<evidence type="ECO:0000256" key="1">
    <source>
        <dbReference type="ARBA" id="ARBA00005230"/>
    </source>
</evidence>
<gene>
    <name evidence="8" type="ORF">ON753_00445</name>
</gene>
<comment type="similarity">
    <text evidence="1">Belongs to the CcdB toxin family.</text>
</comment>
<protein>
    <recommendedName>
        <fullName evidence="2">Toxin CcdB</fullName>
    </recommendedName>
    <alternativeName>
        <fullName evidence="7">Cytotoxic protein CcdB</fullName>
    </alternativeName>
    <alternativeName>
        <fullName evidence="6">Protein LetD</fullName>
    </alternativeName>
</protein>
<evidence type="ECO:0000256" key="5">
    <source>
        <dbReference type="ARBA" id="ARBA00023163"/>
    </source>
</evidence>
<keyword evidence="4" id="KW-0805">Transcription regulation</keyword>
<keyword evidence="3" id="KW-0678">Repressor</keyword>
<reference evidence="8 9" key="1">
    <citation type="journal article" date="2016" name="Int. J. Syst. Evol. Microbiol.">
        <title>Labrenzia salina sp. nov., isolated from the rhizosphere of the halophyte Arthrocnemum macrostachyum.</title>
        <authorList>
            <person name="Camacho M."/>
            <person name="Redondo-Gomez S."/>
            <person name="Rodriguez-Llorente I."/>
            <person name="Rohde M."/>
            <person name="Sproer C."/>
            <person name="Schumann P."/>
            <person name="Klenk H.P."/>
            <person name="Montero-Calasanz M.D.C."/>
        </authorList>
    </citation>
    <scope>NUCLEOTIDE SEQUENCE [LARGE SCALE GENOMIC DNA]</scope>
    <source>
        <strain evidence="8 9">DSM 29163</strain>
    </source>
</reference>
<comment type="caution">
    <text evidence="8">The sequence shown here is derived from an EMBL/GenBank/DDBJ whole genome shotgun (WGS) entry which is preliminary data.</text>
</comment>
<dbReference type="Gene3D" id="2.30.30.110">
    <property type="match status" value="1"/>
</dbReference>